<evidence type="ECO:0000313" key="3">
    <source>
        <dbReference type="Proteomes" id="UP000479710"/>
    </source>
</evidence>
<sequence>MSSQAALVAGALLLVSSLLLGGAHLQLQATAWEDKDFFSYCPPSRCSEHGPEIRYPFRLNSSNTPSS</sequence>
<accession>A0A6G1CG42</accession>
<dbReference type="Proteomes" id="UP000479710">
    <property type="component" value="Unassembled WGS sequence"/>
</dbReference>
<feature type="chain" id="PRO_5026120945" evidence="1">
    <location>
        <begin position="26"/>
        <end position="67"/>
    </location>
</feature>
<reference evidence="2 3" key="1">
    <citation type="submission" date="2019-11" db="EMBL/GenBank/DDBJ databases">
        <title>Whole genome sequence of Oryza granulata.</title>
        <authorList>
            <person name="Li W."/>
        </authorList>
    </citation>
    <scope>NUCLEOTIDE SEQUENCE [LARGE SCALE GENOMIC DNA]</scope>
    <source>
        <strain evidence="3">cv. Menghai</strain>
        <tissue evidence="2">Leaf</tissue>
    </source>
</reference>
<evidence type="ECO:0000313" key="2">
    <source>
        <dbReference type="EMBL" id="KAF0899021.1"/>
    </source>
</evidence>
<keyword evidence="1" id="KW-0732">Signal</keyword>
<name>A0A6G1CG42_9ORYZ</name>
<dbReference type="EMBL" id="SPHZ02000009">
    <property type="protein sequence ID" value="KAF0899021.1"/>
    <property type="molecule type" value="Genomic_DNA"/>
</dbReference>
<proteinExistence type="predicted"/>
<feature type="signal peptide" evidence="1">
    <location>
        <begin position="1"/>
        <end position="25"/>
    </location>
</feature>
<dbReference type="OrthoDB" id="547665at2759"/>
<keyword evidence="3" id="KW-1185">Reference proteome</keyword>
<protein>
    <submittedName>
        <fullName evidence="2">Uncharacterized protein</fullName>
    </submittedName>
</protein>
<organism evidence="2 3">
    <name type="scientific">Oryza meyeriana var. granulata</name>
    <dbReference type="NCBI Taxonomy" id="110450"/>
    <lineage>
        <taxon>Eukaryota</taxon>
        <taxon>Viridiplantae</taxon>
        <taxon>Streptophyta</taxon>
        <taxon>Embryophyta</taxon>
        <taxon>Tracheophyta</taxon>
        <taxon>Spermatophyta</taxon>
        <taxon>Magnoliopsida</taxon>
        <taxon>Liliopsida</taxon>
        <taxon>Poales</taxon>
        <taxon>Poaceae</taxon>
        <taxon>BOP clade</taxon>
        <taxon>Oryzoideae</taxon>
        <taxon>Oryzeae</taxon>
        <taxon>Oryzinae</taxon>
        <taxon>Oryza</taxon>
        <taxon>Oryza meyeriana</taxon>
    </lineage>
</organism>
<dbReference type="AlphaFoldDB" id="A0A6G1CG42"/>
<comment type="caution">
    <text evidence="2">The sequence shown here is derived from an EMBL/GenBank/DDBJ whole genome shotgun (WGS) entry which is preliminary data.</text>
</comment>
<gene>
    <name evidence="2" type="ORF">E2562_012712</name>
</gene>
<evidence type="ECO:0000256" key="1">
    <source>
        <dbReference type="SAM" id="SignalP"/>
    </source>
</evidence>